<evidence type="ECO:0000256" key="7">
    <source>
        <dbReference type="ARBA" id="ARBA00023136"/>
    </source>
</evidence>
<name>A0A8J4YEY1_CHIOP</name>
<keyword evidence="7" id="KW-0472">Membrane</keyword>
<organism evidence="9 10">
    <name type="scientific">Chionoecetes opilio</name>
    <name type="common">Atlantic snow crab</name>
    <name type="synonym">Cancer opilio</name>
    <dbReference type="NCBI Taxonomy" id="41210"/>
    <lineage>
        <taxon>Eukaryota</taxon>
        <taxon>Metazoa</taxon>
        <taxon>Ecdysozoa</taxon>
        <taxon>Arthropoda</taxon>
        <taxon>Crustacea</taxon>
        <taxon>Multicrustacea</taxon>
        <taxon>Malacostraca</taxon>
        <taxon>Eumalacostraca</taxon>
        <taxon>Eucarida</taxon>
        <taxon>Decapoda</taxon>
        <taxon>Pleocyemata</taxon>
        <taxon>Brachyura</taxon>
        <taxon>Eubrachyura</taxon>
        <taxon>Majoidea</taxon>
        <taxon>Majidae</taxon>
        <taxon>Chionoecetes</taxon>
    </lineage>
</organism>
<evidence type="ECO:0000256" key="5">
    <source>
        <dbReference type="ARBA" id="ARBA00022737"/>
    </source>
</evidence>
<dbReference type="AlphaFoldDB" id="A0A8J4YEY1"/>
<dbReference type="GO" id="GO:0005737">
    <property type="term" value="C:cytoplasm"/>
    <property type="evidence" value="ECO:0007669"/>
    <property type="project" value="UniProtKB-SubCell"/>
</dbReference>
<dbReference type="GO" id="GO:0012505">
    <property type="term" value="C:endomembrane system"/>
    <property type="evidence" value="ECO:0007669"/>
    <property type="project" value="UniProtKB-SubCell"/>
</dbReference>
<keyword evidence="4" id="KW-0479">Metal-binding</keyword>
<dbReference type="GO" id="GO:0005509">
    <property type="term" value="F:calcium ion binding"/>
    <property type="evidence" value="ECO:0007669"/>
    <property type="project" value="InterPro"/>
</dbReference>
<feature type="domain" description="EF-hand" evidence="8">
    <location>
        <begin position="24"/>
        <end position="59"/>
    </location>
</feature>
<evidence type="ECO:0000256" key="4">
    <source>
        <dbReference type="ARBA" id="ARBA00022723"/>
    </source>
</evidence>
<keyword evidence="10" id="KW-1185">Reference proteome</keyword>
<sequence>MVGSIGARKLNHALNTLFAGEVEFCLDMTRSLLAMVDKDLSGTVDYYEFEALVFSLQRWVDVYNRKRDQETRTLSGYDWQLGDALRELGYQVPRRLQGLVVVRYGDDQGNISLQDFLMATCRISVMLERFRDRSGMEGEQATLLLNDWLQDTLYC</sequence>
<accession>A0A8J4YEY1</accession>
<protein>
    <submittedName>
        <fullName evidence="9">Calpain-B</fullName>
    </submittedName>
</protein>
<comment type="subcellular location">
    <subcellularLocation>
        <location evidence="2">Cytoplasm</location>
    </subcellularLocation>
    <subcellularLocation>
        <location evidence="1">Endomembrane system</location>
    </subcellularLocation>
</comment>
<keyword evidence="3" id="KW-0963">Cytoplasm</keyword>
<evidence type="ECO:0000256" key="3">
    <source>
        <dbReference type="ARBA" id="ARBA00022490"/>
    </source>
</evidence>
<dbReference type="OrthoDB" id="424753at2759"/>
<keyword evidence="5" id="KW-0677">Repeat</keyword>
<comment type="caution">
    <text evidence="9">The sequence shown here is derived from an EMBL/GenBank/DDBJ whole genome shotgun (WGS) entry which is preliminary data.</text>
</comment>
<dbReference type="InterPro" id="IPR002048">
    <property type="entry name" value="EF_hand_dom"/>
</dbReference>
<dbReference type="PANTHER" id="PTHR46735">
    <property type="entry name" value="CALPAIN, SMALL SUBUNIT 1 A-RELATED"/>
    <property type="match status" value="1"/>
</dbReference>
<evidence type="ECO:0000259" key="8">
    <source>
        <dbReference type="PROSITE" id="PS50222"/>
    </source>
</evidence>
<dbReference type="SUPFAM" id="SSF47473">
    <property type="entry name" value="EF-hand"/>
    <property type="match status" value="1"/>
</dbReference>
<proteinExistence type="predicted"/>
<dbReference type="Gene3D" id="1.10.238.10">
    <property type="entry name" value="EF-hand"/>
    <property type="match status" value="1"/>
</dbReference>
<evidence type="ECO:0000313" key="10">
    <source>
        <dbReference type="Proteomes" id="UP000770661"/>
    </source>
</evidence>
<keyword evidence="6" id="KW-0106">Calcium</keyword>
<dbReference type="PROSITE" id="PS50222">
    <property type="entry name" value="EF_HAND_2"/>
    <property type="match status" value="1"/>
</dbReference>
<evidence type="ECO:0000256" key="1">
    <source>
        <dbReference type="ARBA" id="ARBA00004308"/>
    </source>
</evidence>
<evidence type="ECO:0000256" key="6">
    <source>
        <dbReference type="ARBA" id="ARBA00022837"/>
    </source>
</evidence>
<evidence type="ECO:0000256" key="2">
    <source>
        <dbReference type="ARBA" id="ARBA00004496"/>
    </source>
</evidence>
<dbReference type="PANTHER" id="PTHR46735:SF3">
    <property type="entry name" value="CALPAIN SMALL SUBUNIT 1-RELATED"/>
    <property type="match status" value="1"/>
</dbReference>
<reference evidence="9" key="1">
    <citation type="submission" date="2020-07" db="EMBL/GenBank/DDBJ databases">
        <title>The High-quality genome of the commercially important snow crab, Chionoecetes opilio.</title>
        <authorList>
            <person name="Jeong J.-H."/>
            <person name="Ryu S."/>
        </authorList>
    </citation>
    <scope>NUCLEOTIDE SEQUENCE</scope>
    <source>
        <strain evidence="9">MADBK_172401_WGS</strain>
        <tissue evidence="9">Digestive gland</tissue>
    </source>
</reference>
<dbReference type="EMBL" id="JACEEZ010008872">
    <property type="protein sequence ID" value="KAG0722954.1"/>
    <property type="molecule type" value="Genomic_DNA"/>
</dbReference>
<dbReference type="Proteomes" id="UP000770661">
    <property type="component" value="Unassembled WGS sequence"/>
</dbReference>
<gene>
    <name evidence="9" type="primary">CalpB_1</name>
    <name evidence="9" type="ORF">GWK47_043550</name>
</gene>
<evidence type="ECO:0000313" key="9">
    <source>
        <dbReference type="EMBL" id="KAG0722954.1"/>
    </source>
</evidence>
<dbReference type="InterPro" id="IPR011992">
    <property type="entry name" value="EF-hand-dom_pair"/>
</dbReference>